<evidence type="ECO:0000313" key="3">
    <source>
        <dbReference type="Proteomes" id="UP000176228"/>
    </source>
</evidence>
<evidence type="ECO:0000313" key="2">
    <source>
        <dbReference type="EMBL" id="OGG34140.1"/>
    </source>
</evidence>
<comment type="caution">
    <text evidence="2">The sequence shown here is derived from an EMBL/GenBank/DDBJ whole genome shotgun (WGS) entry which is preliminary data.</text>
</comment>
<proteinExistence type="predicted"/>
<sequence length="329" mass="39376">MTNFKKIYLFIFISFLLLLVFILSINVTNKYKKRINSLSNENYSYEINKKNNTFGNSELTSFYEPKPNSTENITADWLGYEIEITMNNDGLNDRYDYELYKPLNTFRIVTLGDSHTYGVYLKTQDNWSEKLEDILNRQLNCPQYKKFEVINLGVHGYDLMYSFERFKKRGLKYNPDLIIWFVNNWNFQNINEYYYPRREELLKMGYKDFNGKNSKFEISEKIFKELPEMYGKNGILDYQKKVIDNLRVVFKNRLLFVSYNDLGKTSEEFFEDFTKTEKRISFLKLSFNSNSSQELFFPDRHPNQKGHFKISEELYKNLISSTLKGCITN</sequence>
<dbReference type="Proteomes" id="UP000176228">
    <property type="component" value="Unassembled WGS sequence"/>
</dbReference>
<evidence type="ECO:0000256" key="1">
    <source>
        <dbReference type="SAM" id="Phobius"/>
    </source>
</evidence>
<evidence type="ECO:0008006" key="4">
    <source>
        <dbReference type="Google" id="ProtNLM"/>
    </source>
</evidence>
<dbReference type="InterPro" id="IPR036514">
    <property type="entry name" value="SGNH_hydro_sf"/>
</dbReference>
<dbReference type="STRING" id="1798391.A2968_03125"/>
<organism evidence="2 3">
    <name type="scientific">Candidatus Gottesmanbacteria bacterium RIFCSPLOWO2_01_FULL_42_22</name>
    <dbReference type="NCBI Taxonomy" id="1798391"/>
    <lineage>
        <taxon>Bacteria</taxon>
        <taxon>Candidatus Gottesmaniibacteriota</taxon>
    </lineage>
</organism>
<keyword evidence="1" id="KW-0812">Transmembrane</keyword>
<accession>A0A1F6BB58</accession>
<keyword evidence="1" id="KW-0472">Membrane</keyword>
<dbReference type="AlphaFoldDB" id="A0A1F6BB58"/>
<dbReference type="CDD" id="cd00229">
    <property type="entry name" value="SGNH_hydrolase"/>
    <property type="match status" value="1"/>
</dbReference>
<keyword evidence="1" id="KW-1133">Transmembrane helix</keyword>
<name>A0A1F6BB58_9BACT</name>
<dbReference type="EMBL" id="MFJU01000035">
    <property type="protein sequence ID" value="OGG34140.1"/>
    <property type="molecule type" value="Genomic_DNA"/>
</dbReference>
<protein>
    <recommendedName>
        <fullName evidence="4">SGNH hydrolase-type esterase domain-containing protein</fullName>
    </recommendedName>
</protein>
<feature type="transmembrane region" description="Helical" evidence="1">
    <location>
        <begin position="7"/>
        <end position="27"/>
    </location>
</feature>
<dbReference type="Gene3D" id="3.40.50.1110">
    <property type="entry name" value="SGNH hydrolase"/>
    <property type="match status" value="1"/>
</dbReference>
<gene>
    <name evidence="2" type="ORF">A2968_03125</name>
</gene>
<dbReference type="SUPFAM" id="SSF52266">
    <property type="entry name" value="SGNH hydrolase"/>
    <property type="match status" value="1"/>
</dbReference>
<reference evidence="2 3" key="1">
    <citation type="journal article" date="2016" name="Nat. Commun.">
        <title>Thousands of microbial genomes shed light on interconnected biogeochemical processes in an aquifer system.</title>
        <authorList>
            <person name="Anantharaman K."/>
            <person name="Brown C.T."/>
            <person name="Hug L.A."/>
            <person name="Sharon I."/>
            <person name="Castelle C.J."/>
            <person name="Probst A.J."/>
            <person name="Thomas B.C."/>
            <person name="Singh A."/>
            <person name="Wilkins M.J."/>
            <person name="Karaoz U."/>
            <person name="Brodie E.L."/>
            <person name="Williams K.H."/>
            <person name="Hubbard S.S."/>
            <person name="Banfield J.F."/>
        </authorList>
    </citation>
    <scope>NUCLEOTIDE SEQUENCE [LARGE SCALE GENOMIC DNA]</scope>
</reference>